<reference evidence="1 2" key="1">
    <citation type="submission" date="2018-08" db="EMBL/GenBank/DDBJ databases">
        <title>Genomic Encyclopedia of Archaeal and Bacterial Type Strains, Phase II (KMG-II): from individual species to whole genera.</title>
        <authorList>
            <person name="Goeker M."/>
        </authorList>
    </citation>
    <scope>NUCLEOTIDE SEQUENCE [LARGE SCALE GENOMIC DNA]</scope>
    <source>
        <strain evidence="1 2">DSM 15986</strain>
    </source>
</reference>
<evidence type="ECO:0000313" key="2">
    <source>
        <dbReference type="Proteomes" id="UP000256405"/>
    </source>
</evidence>
<gene>
    <name evidence="1" type="ORF">C8N25_102295</name>
</gene>
<evidence type="ECO:0000313" key="1">
    <source>
        <dbReference type="EMBL" id="REG92891.1"/>
    </source>
</evidence>
<dbReference type="Gene3D" id="3.30.450.20">
    <property type="entry name" value="PAS domain"/>
    <property type="match status" value="1"/>
</dbReference>
<accession>A0A3E0E3W3</accession>
<dbReference type="OrthoDB" id="5401121at2"/>
<organism evidence="1 2">
    <name type="scientific">Algoriphagus antarcticus</name>
    <dbReference type="NCBI Taxonomy" id="238540"/>
    <lineage>
        <taxon>Bacteria</taxon>
        <taxon>Pseudomonadati</taxon>
        <taxon>Bacteroidota</taxon>
        <taxon>Cytophagia</taxon>
        <taxon>Cytophagales</taxon>
        <taxon>Cyclobacteriaceae</taxon>
        <taxon>Algoriphagus</taxon>
    </lineage>
</organism>
<protein>
    <recommendedName>
        <fullName evidence="3">PAS domain S-box-containing protein</fullName>
    </recommendedName>
</protein>
<evidence type="ECO:0008006" key="3">
    <source>
        <dbReference type="Google" id="ProtNLM"/>
    </source>
</evidence>
<dbReference type="Proteomes" id="UP000256405">
    <property type="component" value="Unassembled WGS sequence"/>
</dbReference>
<dbReference type="InterPro" id="IPR035965">
    <property type="entry name" value="PAS-like_dom_sf"/>
</dbReference>
<sequence>MIPEDEFDFKDPGTLRKKAEEKLIKNQKIKSAPTEEADVKKLLHELHVHQIELEMQNEELHLAYDSVEATLKKLTMLYDLAPIGFFILNENSGIVELNFTGAEMLGEPRFSLVDSNFRLFLSQDSLEMFNRFFDLLYTSNSKESCHIRLGYDQELVRSVYVEGVVDDDKKCLLSVVDISRFSK</sequence>
<dbReference type="RefSeq" id="WP_086539721.1">
    <property type="nucleotide sequence ID" value="NZ_MSSW01000003.1"/>
</dbReference>
<keyword evidence="2" id="KW-1185">Reference proteome</keyword>
<dbReference type="AlphaFoldDB" id="A0A3E0E3W3"/>
<comment type="caution">
    <text evidence="1">The sequence shown here is derived from an EMBL/GenBank/DDBJ whole genome shotgun (WGS) entry which is preliminary data.</text>
</comment>
<dbReference type="SUPFAM" id="SSF55785">
    <property type="entry name" value="PYP-like sensor domain (PAS domain)"/>
    <property type="match status" value="1"/>
</dbReference>
<proteinExistence type="predicted"/>
<name>A0A3E0E3W3_9BACT</name>
<dbReference type="EMBL" id="QUNF01000002">
    <property type="protein sequence ID" value="REG92891.1"/>
    <property type="molecule type" value="Genomic_DNA"/>
</dbReference>